<dbReference type="GO" id="GO:0003677">
    <property type="term" value="F:DNA binding"/>
    <property type="evidence" value="ECO:0007669"/>
    <property type="project" value="InterPro"/>
</dbReference>
<dbReference type="SMART" id="SM00906">
    <property type="entry name" value="Fungal_trans"/>
    <property type="match status" value="2"/>
</dbReference>
<feature type="domain" description="Zn(2)-C6 fungal-type" evidence="4">
    <location>
        <begin position="914"/>
        <end position="947"/>
    </location>
</feature>
<dbReference type="PANTHER" id="PTHR46910:SF38">
    <property type="entry name" value="ZN(2)-C6 FUNGAL-TYPE DOMAIN-CONTAINING PROTEIN"/>
    <property type="match status" value="1"/>
</dbReference>
<accession>A0A8H4VU16</accession>
<keyword evidence="6" id="KW-1185">Reference proteome</keyword>
<keyword evidence="1" id="KW-0479">Metal-binding</keyword>
<evidence type="ECO:0000313" key="5">
    <source>
        <dbReference type="EMBL" id="KAF4620280.1"/>
    </source>
</evidence>
<dbReference type="InterPro" id="IPR036864">
    <property type="entry name" value="Zn2-C6_fun-type_DNA-bd_sf"/>
</dbReference>
<dbReference type="GO" id="GO:0008270">
    <property type="term" value="F:zinc ion binding"/>
    <property type="evidence" value="ECO:0007669"/>
    <property type="project" value="InterPro"/>
</dbReference>
<evidence type="ECO:0000256" key="2">
    <source>
        <dbReference type="ARBA" id="ARBA00023242"/>
    </source>
</evidence>
<dbReference type="Proteomes" id="UP000521872">
    <property type="component" value="Unassembled WGS sequence"/>
</dbReference>
<dbReference type="EMBL" id="JAACJL010000015">
    <property type="protein sequence ID" value="KAF4620280.1"/>
    <property type="molecule type" value="Genomic_DNA"/>
</dbReference>
<feature type="region of interest" description="Disordered" evidence="3">
    <location>
        <begin position="1"/>
        <end position="30"/>
    </location>
</feature>
<dbReference type="GO" id="GO:0006351">
    <property type="term" value="P:DNA-templated transcription"/>
    <property type="evidence" value="ECO:0007669"/>
    <property type="project" value="InterPro"/>
</dbReference>
<name>A0A8H4VU16_9AGAR</name>
<evidence type="ECO:0000313" key="6">
    <source>
        <dbReference type="Proteomes" id="UP000521872"/>
    </source>
</evidence>
<dbReference type="SUPFAM" id="SSF57701">
    <property type="entry name" value="Zn2/Cys6 DNA-binding domain"/>
    <property type="match status" value="1"/>
</dbReference>
<reference evidence="5 6" key="1">
    <citation type="submission" date="2019-12" db="EMBL/GenBank/DDBJ databases">
        <authorList>
            <person name="Floudas D."/>
            <person name="Bentzer J."/>
            <person name="Ahren D."/>
            <person name="Johansson T."/>
            <person name="Persson P."/>
            <person name="Tunlid A."/>
        </authorList>
    </citation>
    <scope>NUCLEOTIDE SEQUENCE [LARGE SCALE GENOMIC DNA]</scope>
    <source>
        <strain evidence="5 6">CBS 102.39</strain>
    </source>
</reference>
<dbReference type="InterPro" id="IPR050987">
    <property type="entry name" value="AtrR-like"/>
</dbReference>
<feature type="region of interest" description="Disordered" evidence="3">
    <location>
        <begin position="1519"/>
        <end position="1539"/>
    </location>
</feature>
<evidence type="ECO:0000256" key="1">
    <source>
        <dbReference type="ARBA" id="ARBA00022723"/>
    </source>
</evidence>
<evidence type="ECO:0000256" key="3">
    <source>
        <dbReference type="SAM" id="MobiDB-lite"/>
    </source>
</evidence>
<dbReference type="PROSITE" id="PS00463">
    <property type="entry name" value="ZN2_CY6_FUNGAL_1"/>
    <property type="match status" value="1"/>
</dbReference>
<dbReference type="Pfam" id="PF04082">
    <property type="entry name" value="Fungal_trans"/>
    <property type="match status" value="2"/>
</dbReference>
<dbReference type="InterPro" id="IPR001138">
    <property type="entry name" value="Zn2Cys6_DnaBD"/>
</dbReference>
<sequence>MSNLERSKDTMINTVISEGEERSQSKKRRIPGACDICKRKKIRCKLEQRIPLAQSTVFNSDMIVLTRRLRRYVESLEARLEKMDKLLSKLMPGIDINQEVDKIDSRDSSEPELLPRNDDDPPSPMLTMQLQRLILNPDHNRFFGRSSGYQLVQTALDLKQEYIGPEKAARPPNGSFKRREFWDVPPWISSNPEMDEEPPNYVYPEEDLMYALIDHYFEEINPFFPLLHRPTFERHIRENLHQQESMFGAVLLLVCAHGARFSEDPRVLAEGSTSPRSAGWRWFEQVNVLRKNLFKRTTLHELQMHALHVSFAQSSEMPQGIWAQIGLATRLSQEVGAHRRRRKEGTPPTAEDELWKRAFWVIVSLDRNLSSVSGRPCGLQDEDLDVDLPLECDDEYWEHGFTQPAGKPSSISFFNAYLRLMDILAYAMRLIYSIKHPNHQFGQGAARSDQQIIAELDSAMNNWMDVVPSHLRWNPACENKLFLKQSAGLHATYYHLQIFIHRPFIPSPRNPLPVSFPSLAICTNAARSCCHVLEAFHRMAALPLAEFQTTAFVSGLILLLNIWSGKRSGYAPNPKREMEDVQRCMEILKSSERRWAKAGRYWDILRELAYAGDLSISIPQSPTTTSTRKRSREADDREEYVSLTASVPVTFPGQTRNIAGSRRVSTSQNAMGFQQQVSPAQLPALFSLPMYGEELGRLPIYGQFNFSDSLRTHIPIQPNTQLPANLDQLIILSNLLSGNPEGVASSSSGDVGYSSVPLTGHNAPFTDARNGLDKRDGNTYGNGDLFPLPDDFDFRSSQAENFIASTVGSQGQATWPGFSNEVPAMDDDTLRVWSTAPRNLEYVFIIDFWHMRLTIDYQRSAQDRLCEAPPSSPSPSAKPEYDLLRSAQVKMADNTRTGRGEDASHPKKKRNQGACDVCKRKKVRCDSGIKPGNRCTNCIQFGYDCTHKEVSKVQQKESLEVRLEKMDKLIGKLMPDIDVNEELDKLDHQDEPSILPRNDDEDPCSTALLRQLKKLSLNPSENRFFGKSRRVIISPVGGHELTYFGLPSGYQLVQTALDLRQEYDGFKWTPRPFKREEFWEIPPWVEVEPEIDEQPPNYTYPEEDLMRSLIDNYFHQVNIFWPLLHRPTFERQIAEGLHLKDGMFGAVLLLVCAHGARFSDDPRTFAEGSTNPRSAGWQWFQQVSPVRKSLYNKTTLLELQMHALHISWAQSSEMPQGIWAQAGLATRFAQEVGAHRRRRKEGTPPTAEDELWKRAFWVLLCIDRNLGAHSGRPCALQDEDLDVDRPVICDDEYWERCFKQPDGKPSYMAFFDAYIGLMDILAHAMRMIYPIKHPNRQFFQSRMRSDQQIIAELDSAMNKWMDAVPSHLKWNPKCENECFMKQSSVLHATYYHLQIFIHRPFIPSPRNPKPVSFPSLAICTNAARSCCHVLEAFTKMAALPLAEFHNLAFVSAVVLLLNIWSGKRSGYAPHPKREMEYVQRCMDILECAEKRFAKAGRYKDILTEVAYAGDVPLSTVDCPEFPANTRKRTRDSETTNEAVNEAASFEPGWQRNIATNRRVVDIQASSQHITSADATPSSASSSSSPVSSLQTPSYTGDVLTTFSLPMYGNELGRLPVYGQISFSDSLASNVPASFPVSDGGQEHFVPDDLVWATQPDVPNTFTSDPTSIINFNNHHSNGNALASTSISAQRASGFVNAGAPKTMNVNSTPDPFATSRFNNDATTSNESSDTYFDLNAFLIACGAGPSAPLSNTNTSASTNAYVTSSVPNPDDDTIAMWSMAPTNFGLDDWSSYIQNAEQMARPQEPQEKPFHFDF</sequence>
<keyword evidence="2" id="KW-0539">Nucleus</keyword>
<organism evidence="5 6">
    <name type="scientific">Agrocybe pediades</name>
    <dbReference type="NCBI Taxonomy" id="84607"/>
    <lineage>
        <taxon>Eukaryota</taxon>
        <taxon>Fungi</taxon>
        <taxon>Dikarya</taxon>
        <taxon>Basidiomycota</taxon>
        <taxon>Agaricomycotina</taxon>
        <taxon>Agaricomycetes</taxon>
        <taxon>Agaricomycetidae</taxon>
        <taxon>Agaricales</taxon>
        <taxon>Agaricineae</taxon>
        <taxon>Strophariaceae</taxon>
        <taxon>Agrocybe</taxon>
    </lineage>
</organism>
<protein>
    <recommendedName>
        <fullName evidence="4">Zn(2)-C6 fungal-type domain-containing protein</fullName>
    </recommendedName>
</protein>
<dbReference type="InterPro" id="IPR007219">
    <property type="entry name" value="XnlR_reg_dom"/>
</dbReference>
<dbReference type="CDD" id="cd12148">
    <property type="entry name" value="fungal_TF_MHR"/>
    <property type="match status" value="2"/>
</dbReference>
<dbReference type="Pfam" id="PF00172">
    <property type="entry name" value="Zn_clus"/>
    <property type="match status" value="1"/>
</dbReference>
<dbReference type="PANTHER" id="PTHR46910">
    <property type="entry name" value="TRANSCRIPTION FACTOR PDR1"/>
    <property type="match status" value="1"/>
</dbReference>
<comment type="caution">
    <text evidence="5">The sequence shown here is derived from an EMBL/GenBank/DDBJ whole genome shotgun (WGS) entry which is preliminary data.</text>
</comment>
<dbReference type="Gene3D" id="4.10.240.10">
    <property type="entry name" value="Zn(2)-C6 fungal-type DNA-binding domain"/>
    <property type="match status" value="1"/>
</dbReference>
<dbReference type="PROSITE" id="PS50048">
    <property type="entry name" value="ZN2_CY6_FUNGAL_2"/>
    <property type="match status" value="1"/>
</dbReference>
<feature type="compositionally biased region" description="Low complexity" evidence="3">
    <location>
        <begin position="1570"/>
        <end position="1592"/>
    </location>
</feature>
<evidence type="ECO:0000259" key="4">
    <source>
        <dbReference type="PROSITE" id="PS50048"/>
    </source>
</evidence>
<dbReference type="SMART" id="SM00066">
    <property type="entry name" value="GAL4"/>
    <property type="match status" value="2"/>
</dbReference>
<feature type="compositionally biased region" description="Basic and acidic residues" evidence="3">
    <location>
        <begin position="101"/>
        <end position="119"/>
    </location>
</feature>
<gene>
    <name evidence="5" type="ORF">D9613_000207</name>
</gene>
<feature type="region of interest" description="Disordered" evidence="3">
    <location>
        <begin position="101"/>
        <end position="122"/>
    </location>
</feature>
<dbReference type="GO" id="GO:0000981">
    <property type="term" value="F:DNA-binding transcription factor activity, RNA polymerase II-specific"/>
    <property type="evidence" value="ECO:0007669"/>
    <property type="project" value="InterPro"/>
</dbReference>
<dbReference type="CDD" id="cd00067">
    <property type="entry name" value="GAL4"/>
    <property type="match status" value="2"/>
</dbReference>
<proteinExistence type="predicted"/>
<feature type="region of interest" description="Disordered" evidence="3">
    <location>
        <begin position="1567"/>
        <end position="1592"/>
    </location>
</feature>